<feature type="transmembrane region" description="Helical" evidence="7">
    <location>
        <begin position="106"/>
        <end position="127"/>
    </location>
</feature>
<evidence type="ECO:0000256" key="5">
    <source>
        <dbReference type="ARBA" id="ARBA00022989"/>
    </source>
</evidence>
<keyword evidence="9" id="KW-1185">Reference proteome</keyword>
<name>A0ABT6FYA8_9FLAO</name>
<comment type="similarity">
    <text evidence="2">Belongs to the polysaccharide synthase family.</text>
</comment>
<dbReference type="EMBL" id="JARSBN010000001">
    <property type="protein sequence ID" value="MDG4714778.1"/>
    <property type="molecule type" value="Genomic_DNA"/>
</dbReference>
<dbReference type="Pfam" id="PF13440">
    <property type="entry name" value="Polysacc_synt_3"/>
    <property type="match status" value="1"/>
</dbReference>
<dbReference type="Proteomes" id="UP001529085">
    <property type="component" value="Unassembled WGS sequence"/>
</dbReference>
<keyword evidence="3" id="KW-1003">Cell membrane</keyword>
<feature type="transmembrane region" description="Helical" evidence="7">
    <location>
        <begin position="74"/>
        <end position="94"/>
    </location>
</feature>
<feature type="transmembrane region" description="Helical" evidence="7">
    <location>
        <begin position="12"/>
        <end position="32"/>
    </location>
</feature>
<evidence type="ECO:0000256" key="3">
    <source>
        <dbReference type="ARBA" id="ARBA00022475"/>
    </source>
</evidence>
<feature type="transmembrane region" description="Helical" evidence="7">
    <location>
        <begin position="433"/>
        <end position="452"/>
    </location>
</feature>
<dbReference type="RefSeq" id="WP_278004242.1">
    <property type="nucleotide sequence ID" value="NZ_JARSBN010000001.1"/>
</dbReference>
<accession>A0ABT6FYA8</accession>
<dbReference type="PANTHER" id="PTHR30250">
    <property type="entry name" value="PST FAMILY PREDICTED COLANIC ACID TRANSPORTER"/>
    <property type="match status" value="1"/>
</dbReference>
<keyword evidence="4 7" id="KW-0812">Transmembrane</keyword>
<dbReference type="InterPro" id="IPR050833">
    <property type="entry name" value="Poly_Biosynth_Transport"/>
</dbReference>
<comment type="subcellular location">
    <subcellularLocation>
        <location evidence="1">Cell membrane</location>
        <topology evidence="1">Multi-pass membrane protein</topology>
    </subcellularLocation>
</comment>
<keyword evidence="6 7" id="KW-0472">Membrane</keyword>
<evidence type="ECO:0000256" key="2">
    <source>
        <dbReference type="ARBA" id="ARBA00007430"/>
    </source>
</evidence>
<dbReference type="PANTHER" id="PTHR30250:SF10">
    <property type="entry name" value="LIPOPOLYSACCHARIDE BIOSYNTHESIS PROTEIN WZXC"/>
    <property type="match status" value="1"/>
</dbReference>
<feature type="transmembrane region" description="Helical" evidence="7">
    <location>
        <begin position="248"/>
        <end position="265"/>
    </location>
</feature>
<evidence type="ECO:0000313" key="9">
    <source>
        <dbReference type="Proteomes" id="UP001529085"/>
    </source>
</evidence>
<feature type="transmembrane region" description="Helical" evidence="7">
    <location>
        <begin position="139"/>
        <end position="158"/>
    </location>
</feature>
<feature type="transmembrane region" description="Helical" evidence="7">
    <location>
        <begin position="210"/>
        <end position="228"/>
    </location>
</feature>
<dbReference type="CDD" id="cd13127">
    <property type="entry name" value="MATE_tuaB_like"/>
    <property type="match status" value="1"/>
</dbReference>
<protein>
    <submittedName>
        <fullName evidence="8">Lipopolysaccharide biosynthesis protein</fullName>
    </submittedName>
</protein>
<reference evidence="8 9" key="1">
    <citation type="submission" date="2023-03" db="EMBL/GenBank/DDBJ databases">
        <title>Strain YYF002 represents a novel species in the genus Winogradskyella isolated from seawater.</title>
        <authorList>
            <person name="Fu Z.-Y."/>
        </authorList>
    </citation>
    <scope>NUCLEOTIDE SEQUENCE [LARGE SCALE GENOMIC DNA]</scope>
    <source>
        <strain evidence="8 9">YYF002</strain>
    </source>
</reference>
<evidence type="ECO:0000313" key="8">
    <source>
        <dbReference type="EMBL" id="MDG4714778.1"/>
    </source>
</evidence>
<feature type="transmembrane region" description="Helical" evidence="7">
    <location>
        <begin position="286"/>
        <end position="312"/>
    </location>
</feature>
<feature type="transmembrane region" description="Helical" evidence="7">
    <location>
        <begin position="38"/>
        <end position="62"/>
    </location>
</feature>
<keyword evidence="5 7" id="KW-1133">Transmembrane helix</keyword>
<proteinExistence type="inferred from homology"/>
<sequence length="475" mass="54395">MRGYHYLWSAIQRFGTQIISFIGNVLIARLLTPDDYGLVAMLAIFMSIAMNFTESGFADYLIRDPKSTSKEFSVVFVHNIVFGVLFYTILYIAAPWIAQFYEESELVVITRVLGLNIIVKALSLSEFTRMRKALEFKNMAIIQIVSALVGLIVGYLMALYNYGYWALVGQVLTMGVATLIMLTVVNAWWPKWYFDWKTYKVMRKFGNNMLVSYFTNQIGANLYAVFIGKFHSASALGFYNQAEKINKISFQSINGIVLTTSYSLLAKEQNRVKRLKMYKNLLNYFLFVHFAISAFIIGAAKSIMGFVFGTQWLPTAPLLQLVLISFLLQPLVTINSNIVKIENKPHIYRNLTFLRNGLLLLMLLITYTFSIEIILIGQIIARTIAAVVSVFVCGKYIKFYPYEQFKILAVQLLAPGIALMVMCLVLYKFGHHNFLMSLMISIGFYIIVYIVVNVMVKNRTFYEVFSKLKLMLNRK</sequence>
<feature type="transmembrane region" description="Helical" evidence="7">
    <location>
        <begin position="405"/>
        <end position="427"/>
    </location>
</feature>
<evidence type="ECO:0000256" key="6">
    <source>
        <dbReference type="ARBA" id="ARBA00023136"/>
    </source>
</evidence>
<evidence type="ECO:0000256" key="7">
    <source>
        <dbReference type="SAM" id="Phobius"/>
    </source>
</evidence>
<evidence type="ECO:0000256" key="1">
    <source>
        <dbReference type="ARBA" id="ARBA00004651"/>
    </source>
</evidence>
<feature type="transmembrane region" description="Helical" evidence="7">
    <location>
        <begin position="164"/>
        <end position="189"/>
    </location>
</feature>
<organism evidence="8 9">
    <name type="scientific">Winogradskyella marincola</name>
    <dbReference type="NCBI Taxonomy" id="3037795"/>
    <lineage>
        <taxon>Bacteria</taxon>
        <taxon>Pseudomonadati</taxon>
        <taxon>Bacteroidota</taxon>
        <taxon>Flavobacteriia</taxon>
        <taxon>Flavobacteriales</taxon>
        <taxon>Flavobacteriaceae</taxon>
        <taxon>Winogradskyella</taxon>
    </lineage>
</organism>
<comment type="caution">
    <text evidence="8">The sequence shown here is derived from an EMBL/GenBank/DDBJ whole genome shotgun (WGS) entry which is preliminary data.</text>
</comment>
<gene>
    <name evidence="8" type="ORF">P7122_02755</name>
</gene>
<evidence type="ECO:0000256" key="4">
    <source>
        <dbReference type="ARBA" id="ARBA00022692"/>
    </source>
</evidence>
<feature type="transmembrane region" description="Helical" evidence="7">
    <location>
        <begin position="375"/>
        <end position="393"/>
    </location>
</feature>
<feature type="transmembrane region" description="Helical" evidence="7">
    <location>
        <begin position="351"/>
        <end position="369"/>
    </location>
</feature>
<feature type="transmembrane region" description="Helical" evidence="7">
    <location>
        <begin position="318"/>
        <end position="339"/>
    </location>
</feature>